<feature type="chain" id="PRO_5002331374" description="Secretion system C-terminal sorting domain-containing protein" evidence="1">
    <location>
        <begin position="20"/>
        <end position="748"/>
    </location>
</feature>
<dbReference type="AlphaFoldDB" id="A0A0D8JFH3"/>
<organism evidence="3 4">
    <name type="scientific">Draconibacterium sediminis</name>
    <dbReference type="NCBI Taxonomy" id="1544798"/>
    <lineage>
        <taxon>Bacteria</taxon>
        <taxon>Pseudomonadati</taxon>
        <taxon>Bacteroidota</taxon>
        <taxon>Bacteroidia</taxon>
        <taxon>Marinilabiliales</taxon>
        <taxon>Prolixibacteraceae</taxon>
        <taxon>Draconibacterium</taxon>
    </lineage>
</organism>
<dbReference type="Pfam" id="PF18962">
    <property type="entry name" value="Por_Secre_tail"/>
    <property type="match status" value="1"/>
</dbReference>
<dbReference type="Gene3D" id="2.160.20.10">
    <property type="entry name" value="Single-stranded right-handed beta-helix, Pectin lyase-like"/>
    <property type="match status" value="1"/>
</dbReference>
<dbReference type="InterPro" id="IPR011050">
    <property type="entry name" value="Pectin_lyase_fold/virulence"/>
</dbReference>
<sequence length="748" mass="84130">MKQIFYAFLLSIFSFASLAQVEIYPFPTSDSEIISEQYAVRIRILKADGSHDSWQEITVLNVVPREPYEHPICGEQSSAFNITGDRRTSFAPFGFSGPIEVEVTKQFGTLATSVEITPKAYSINPHYFDGQTVRFAINQWGYISVNFVSEDNRDGDGAGGMHIKHGLMLFADRSESEAGYDIPLPNDQGVVVWNNDTDIETLRNADIIYFPAGDHKMKEHKDNEQEFLTVPGDMESSPLYHGQLRLKKSQKIYLAPGAYVRGCFNGRGNDGVWIYGRGVISGRDHLFHEILIPEFDNEGNWVHRTATKEAFVDLIGCDDIRMDGICIIEPFHHTCPSGNRGLIKNIKILGFNYNNDGVRPGDGTVVDEIFIKTMDDYDYARGNHMFKNSVIWPMFNGSVGMISWSTLGGEGWWFHNNHIINSETKNNYSNNDGIVGSQADFGIQTHNIELKNIHVDHPITNLVDALILDEGTSTNYDTWFRDFRFVNIKADYPFQRTNGEVQLNRLKGMKRDNRIAWVENFTFTNFVVDGTLVTFNNYKNYFDLNLQGANGVNTDVDNYVRNITFNSSGELFVIDEICGEGGECFPKGTSGKVDCPSGTSQSISIKPNLGFKIKEVIVDGKSIGREQIHHFNNVQQNHTLEVLFEEGDDYFDLPVNTDIFSVITSTQKDYNLNDRLLVYPNPATNQVTISGLVGNGQLRLCDISGKVIRAIDYSTSSSLFDISDCRKGIYLLHVISGVQMQVSKLIVN</sequence>
<dbReference type="InterPro" id="IPR012334">
    <property type="entry name" value="Pectin_lyas_fold"/>
</dbReference>
<evidence type="ECO:0000259" key="2">
    <source>
        <dbReference type="Pfam" id="PF18962"/>
    </source>
</evidence>
<evidence type="ECO:0000256" key="1">
    <source>
        <dbReference type="SAM" id="SignalP"/>
    </source>
</evidence>
<accession>A0A0D8JFH3</accession>
<feature type="domain" description="Secretion system C-terminal sorting" evidence="2">
    <location>
        <begin position="678"/>
        <end position="747"/>
    </location>
</feature>
<dbReference type="InterPro" id="IPR026444">
    <property type="entry name" value="Secre_tail"/>
</dbReference>
<dbReference type="Gene3D" id="2.60.350.10">
    <property type="entry name" value="Dextranase, N-terminal"/>
    <property type="match status" value="1"/>
</dbReference>
<keyword evidence="4" id="KW-1185">Reference proteome</keyword>
<dbReference type="NCBIfam" id="TIGR04183">
    <property type="entry name" value="Por_Secre_tail"/>
    <property type="match status" value="1"/>
</dbReference>
<protein>
    <recommendedName>
        <fullName evidence="2">Secretion system C-terminal sorting domain-containing protein</fullName>
    </recommendedName>
</protein>
<dbReference type="RefSeq" id="WP_045027334.1">
    <property type="nucleotide sequence ID" value="NZ_JRHC01000001.1"/>
</dbReference>
<comment type="caution">
    <text evidence="3">The sequence shown here is derived from an EMBL/GenBank/DDBJ whole genome shotgun (WGS) entry which is preliminary data.</text>
</comment>
<proteinExistence type="predicted"/>
<keyword evidence="1" id="KW-0732">Signal</keyword>
<name>A0A0D8JFH3_9BACT</name>
<dbReference type="EMBL" id="JRHC01000001">
    <property type="protein sequence ID" value="KJF45286.1"/>
    <property type="molecule type" value="Genomic_DNA"/>
</dbReference>
<dbReference type="Proteomes" id="UP000032544">
    <property type="component" value="Unassembled WGS sequence"/>
</dbReference>
<dbReference type="STRING" id="1544798.LH29_07855"/>
<gene>
    <name evidence="3" type="ORF">LH29_07855</name>
</gene>
<evidence type="ECO:0000313" key="3">
    <source>
        <dbReference type="EMBL" id="KJF45286.1"/>
    </source>
</evidence>
<evidence type="ECO:0000313" key="4">
    <source>
        <dbReference type="Proteomes" id="UP000032544"/>
    </source>
</evidence>
<dbReference type="OrthoDB" id="9795222at2"/>
<dbReference type="SUPFAM" id="SSF51126">
    <property type="entry name" value="Pectin lyase-like"/>
    <property type="match status" value="1"/>
</dbReference>
<feature type="signal peptide" evidence="1">
    <location>
        <begin position="1"/>
        <end position="19"/>
    </location>
</feature>
<dbReference type="InterPro" id="IPR035953">
    <property type="entry name" value="Dextranase_N-ter"/>
</dbReference>
<reference evidence="3 4" key="1">
    <citation type="submission" date="2014-09" db="EMBL/GenBank/DDBJ databases">
        <title>Draft Genome Sequence of Draconibacterium sp. JN14CK-3.</title>
        <authorList>
            <person name="Dong C."/>
            <person name="Lai Q."/>
            <person name="Shao Z."/>
        </authorList>
    </citation>
    <scope>NUCLEOTIDE SEQUENCE [LARGE SCALE GENOMIC DNA]</scope>
    <source>
        <strain evidence="3 4">JN14CK-3</strain>
    </source>
</reference>